<evidence type="ECO:0000256" key="1">
    <source>
        <dbReference type="ARBA" id="ARBA00023125"/>
    </source>
</evidence>
<dbReference type="InterPro" id="IPR019734">
    <property type="entry name" value="TPR_rpt"/>
</dbReference>
<dbReference type="InterPro" id="IPR050807">
    <property type="entry name" value="TransReg_Diox_bact_type"/>
</dbReference>
<dbReference type="Pfam" id="PF01381">
    <property type="entry name" value="HTH_3"/>
    <property type="match status" value="1"/>
</dbReference>
<dbReference type="Gene3D" id="1.10.260.40">
    <property type="entry name" value="lambda repressor-like DNA-binding domains"/>
    <property type="match status" value="1"/>
</dbReference>
<dbReference type="PANTHER" id="PTHR46797:SF1">
    <property type="entry name" value="METHYLPHOSPHONATE SYNTHASE"/>
    <property type="match status" value="1"/>
</dbReference>
<dbReference type="Proteomes" id="UP001519308">
    <property type="component" value="Unassembled WGS sequence"/>
</dbReference>
<keyword evidence="4" id="KW-1185">Reference proteome</keyword>
<dbReference type="InterPro" id="IPR010982">
    <property type="entry name" value="Lambda_DNA-bd_dom_sf"/>
</dbReference>
<accession>A0ABS4K0A3</accession>
<reference evidence="3 4" key="1">
    <citation type="submission" date="2021-03" db="EMBL/GenBank/DDBJ databases">
        <title>Genomic Encyclopedia of Type Strains, Phase IV (KMG-IV): sequencing the most valuable type-strain genomes for metagenomic binning, comparative biology and taxonomic classification.</title>
        <authorList>
            <person name="Goeker M."/>
        </authorList>
    </citation>
    <scope>NUCLEOTIDE SEQUENCE [LARGE SCALE GENOMIC DNA]</scope>
    <source>
        <strain evidence="3 4">DSM 28650</strain>
    </source>
</reference>
<dbReference type="SUPFAM" id="SSF47413">
    <property type="entry name" value="lambda repressor-like DNA-binding domains"/>
    <property type="match status" value="1"/>
</dbReference>
<dbReference type="PANTHER" id="PTHR46797">
    <property type="entry name" value="HTH-TYPE TRANSCRIPTIONAL REGULATOR"/>
    <property type="match status" value="1"/>
</dbReference>
<dbReference type="Gene3D" id="1.25.40.10">
    <property type="entry name" value="Tetratricopeptide repeat domain"/>
    <property type="match status" value="2"/>
</dbReference>
<dbReference type="InterPro" id="IPR011990">
    <property type="entry name" value="TPR-like_helical_dom_sf"/>
</dbReference>
<organism evidence="3 4">
    <name type="scientific">Clostridium punense</name>
    <dbReference type="NCBI Taxonomy" id="1054297"/>
    <lineage>
        <taxon>Bacteria</taxon>
        <taxon>Bacillati</taxon>
        <taxon>Bacillota</taxon>
        <taxon>Clostridia</taxon>
        <taxon>Eubacteriales</taxon>
        <taxon>Clostridiaceae</taxon>
        <taxon>Clostridium</taxon>
    </lineage>
</organism>
<dbReference type="SMART" id="SM00530">
    <property type="entry name" value="HTH_XRE"/>
    <property type="match status" value="1"/>
</dbReference>
<proteinExistence type="predicted"/>
<dbReference type="RefSeq" id="WP_021282607.1">
    <property type="nucleotide sequence ID" value="NZ_JAGGLL010000006.1"/>
</dbReference>
<evidence type="ECO:0000313" key="3">
    <source>
        <dbReference type="EMBL" id="MBP2021217.1"/>
    </source>
</evidence>
<dbReference type="EMBL" id="JAGGLL010000006">
    <property type="protein sequence ID" value="MBP2021217.1"/>
    <property type="molecule type" value="Genomic_DNA"/>
</dbReference>
<dbReference type="Pfam" id="PF13181">
    <property type="entry name" value="TPR_8"/>
    <property type="match status" value="1"/>
</dbReference>
<dbReference type="SMART" id="SM00028">
    <property type="entry name" value="TPR"/>
    <property type="match status" value="4"/>
</dbReference>
<evidence type="ECO:0000313" key="4">
    <source>
        <dbReference type="Proteomes" id="UP001519308"/>
    </source>
</evidence>
<comment type="caution">
    <text evidence="3">The sequence shown here is derived from an EMBL/GenBank/DDBJ whole genome shotgun (WGS) entry which is preliminary data.</text>
</comment>
<gene>
    <name evidence="3" type="ORF">J2Z44_001008</name>
</gene>
<evidence type="ECO:0000259" key="2">
    <source>
        <dbReference type="PROSITE" id="PS50943"/>
    </source>
</evidence>
<keyword evidence="1" id="KW-0238">DNA-binding</keyword>
<dbReference type="PROSITE" id="PS50943">
    <property type="entry name" value="HTH_CROC1"/>
    <property type="match status" value="1"/>
</dbReference>
<name>A0ABS4K0A3_9CLOT</name>
<protein>
    <submittedName>
        <fullName evidence="3">Transcriptional regulator with XRE-family HTH domain/uncharacterized protein YkuJ</fullName>
    </submittedName>
</protein>
<sequence length="445" mass="51738">MGTTIGRKIRERRKELKMTQSDLAGSEMTKSMLSHIETGYSNPSMRNLEYIARKLHMSIAYLLEDDVTDHGKQQEEQSHIDIILSDLSNIDELIKEKAYELAEKDLDKLLNLYTFNEKSKIYADVINRLGVCKLRLQKVEEGRKLIEKCSSIYISNMLYVDAARANINLLKLGIENYDYKDCLVILDKIYEIYNKSSTKDIFLEIEMLVMQPAIHFALGNYEKTIEVCKKAISLSRDNNLYYRLDDAYRILAITYMLQDDFNNFELNSNEARKYVEFTGNKLNLAKIYHNYAKCENQKGSPLEAIKYLNLLVDNAGDKTFYYYIEYAKAQYLIGNYNEALEALMEINYEEKPKYQMDCIYMITAKVYKGLCYCKLSELEKAISEIEEAIKELGEYINTGYKGFELYAQKELSFAYSSLSEVYSLKGDYEKAYMLLKKSNKVSKGN</sequence>
<feature type="domain" description="HTH cro/C1-type" evidence="2">
    <location>
        <begin position="9"/>
        <end position="62"/>
    </location>
</feature>
<dbReference type="SUPFAM" id="SSF48452">
    <property type="entry name" value="TPR-like"/>
    <property type="match status" value="2"/>
</dbReference>
<dbReference type="InterPro" id="IPR001387">
    <property type="entry name" value="Cro/C1-type_HTH"/>
</dbReference>
<dbReference type="CDD" id="cd00093">
    <property type="entry name" value="HTH_XRE"/>
    <property type="match status" value="1"/>
</dbReference>